<keyword evidence="4" id="KW-1185">Reference proteome</keyword>
<evidence type="ECO:0000313" key="3">
    <source>
        <dbReference type="EMBL" id="PXA03171.1"/>
    </source>
</evidence>
<gene>
    <name evidence="3" type="ORF">DDZ13_13180</name>
</gene>
<dbReference type="OrthoDB" id="181166at2"/>
<name>A0A317ZIG6_9BACT</name>
<evidence type="ECO:0000259" key="2">
    <source>
        <dbReference type="PROSITE" id="PS50234"/>
    </source>
</evidence>
<dbReference type="PROSITE" id="PS50234">
    <property type="entry name" value="VWFA"/>
    <property type="match status" value="1"/>
</dbReference>
<comment type="caution">
    <text evidence="3">The sequence shown here is derived from an EMBL/GenBank/DDBJ whole genome shotgun (WGS) entry which is preliminary data.</text>
</comment>
<dbReference type="RefSeq" id="WP_110131927.1">
    <property type="nucleotide sequence ID" value="NZ_QHJQ01000011.1"/>
</dbReference>
<dbReference type="InParanoid" id="A0A317ZIG6"/>
<dbReference type="Proteomes" id="UP000247099">
    <property type="component" value="Unassembled WGS sequence"/>
</dbReference>
<feature type="domain" description="VWFA" evidence="2">
    <location>
        <begin position="154"/>
        <end position="331"/>
    </location>
</feature>
<keyword evidence="1" id="KW-1133">Transmembrane helix</keyword>
<keyword evidence="1" id="KW-0472">Membrane</keyword>
<dbReference type="InterPro" id="IPR036465">
    <property type="entry name" value="vWFA_dom_sf"/>
</dbReference>
<protein>
    <recommendedName>
        <fullName evidence="2">VWFA domain-containing protein</fullName>
    </recommendedName>
</protein>
<keyword evidence="1" id="KW-0812">Transmembrane</keyword>
<sequence>MQSTSAETSIESRPKRSKLGPLALAIILQVGLLFLAVFVVVLVPEFKSDPEFVARKKIYLPQKELEHKVAVAEFQNAASSPMQLERISTQALLPDSLPSLPDLPQSDFKPIEQNPAAMQSDALLGQSGILGALQGLQTESSSASLFGIEDSGQRILILFDNSSSVLNKASQAGVSTSRFVRELTGLINGLNANTLFGLIPFSRDVGAFRDYMVAAGMRNKRTATDWISSRIRTQSHQTGLPYEVDGVQGALSVAFQMEPDVIFLISDGDFQRNLSDRGDVPWDDVERTLRRLIREYGIEPRIHGIGFRVEPEDAEAMEKITRRYEGSFKQF</sequence>
<dbReference type="EMBL" id="QHJQ01000011">
    <property type="protein sequence ID" value="PXA03171.1"/>
    <property type="molecule type" value="Genomic_DNA"/>
</dbReference>
<proteinExistence type="predicted"/>
<dbReference type="InterPro" id="IPR002035">
    <property type="entry name" value="VWF_A"/>
</dbReference>
<reference evidence="3 4" key="1">
    <citation type="submission" date="2018-05" db="EMBL/GenBank/DDBJ databases">
        <title>Coraliomargarita sinensis sp. nov., isolated from a marine solar saltern.</title>
        <authorList>
            <person name="Zhou L.Y."/>
        </authorList>
    </citation>
    <scope>NUCLEOTIDE SEQUENCE [LARGE SCALE GENOMIC DNA]</scope>
    <source>
        <strain evidence="3 4">WN38</strain>
    </source>
</reference>
<accession>A0A317ZIG6</accession>
<dbReference type="SUPFAM" id="SSF53300">
    <property type="entry name" value="vWA-like"/>
    <property type="match status" value="1"/>
</dbReference>
<organism evidence="3 4">
    <name type="scientific">Coraliomargarita sinensis</name>
    <dbReference type="NCBI Taxonomy" id="2174842"/>
    <lineage>
        <taxon>Bacteria</taxon>
        <taxon>Pseudomonadati</taxon>
        <taxon>Verrucomicrobiota</taxon>
        <taxon>Opitutia</taxon>
        <taxon>Puniceicoccales</taxon>
        <taxon>Coraliomargaritaceae</taxon>
        <taxon>Coraliomargarita</taxon>
    </lineage>
</organism>
<dbReference type="Gene3D" id="3.40.50.410">
    <property type="entry name" value="von Willebrand factor, type A domain"/>
    <property type="match status" value="1"/>
</dbReference>
<feature type="transmembrane region" description="Helical" evidence="1">
    <location>
        <begin position="21"/>
        <end position="43"/>
    </location>
</feature>
<dbReference type="AlphaFoldDB" id="A0A317ZIG6"/>
<evidence type="ECO:0000256" key="1">
    <source>
        <dbReference type="SAM" id="Phobius"/>
    </source>
</evidence>
<evidence type="ECO:0000313" key="4">
    <source>
        <dbReference type="Proteomes" id="UP000247099"/>
    </source>
</evidence>